<dbReference type="EMBL" id="FO818640">
    <property type="protein sequence ID" value="CDM98082.1"/>
    <property type="molecule type" value="Genomic_DNA"/>
</dbReference>
<dbReference type="AlphaFoldDB" id="A0A9P1KLN8"/>
<protein>
    <submittedName>
        <fullName evidence="1">Uncharacterized protein</fullName>
    </submittedName>
</protein>
<reference evidence="1 2" key="1">
    <citation type="submission" date="2014-02" db="EMBL/GenBank/DDBJ databases">
        <authorList>
            <person name="Genoscope - CEA"/>
        </authorList>
    </citation>
    <scope>NUCLEOTIDE SEQUENCE [LARGE SCALE GENOMIC DNA]</scope>
    <source>
        <strain evidence="1 2">PCC 8005</strain>
    </source>
</reference>
<evidence type="ECO:0000313" key="2">
    <source>
        <dbReference type="Proteomes" id="UP000032946"/>
    </source>
</evidence>
<sequence length="38" mass="4116">MEILGILANFLYIVCISKGFVQGSGYMAIARDDSTCTN</sequence>
<name>A0A9P1KLN8_9CYAN</name>
<accession>A0A9P1KLN8</accession>
<dbReference type="Proteomes" id="UP000032946">
    <property type="component" value="Chromosome"/>
</dbReference>
<gene>
    <name evidence="1" type="ORF">ARTHRO_60683</name>
</gene>
<evidence type="ECO:0000313" key="1">
    <source>
        <dbReference type="EMBL" id="CDM98082.1"/>
    </source>
</evidence>
<proteinExistence type="predicted"/>
<organism evidence="1 2">
    <name type="scientific">Limnospira indica PCC 8005</name>
    <dbReference type="NCBI Taxonomy" id="376219"/>
    <lineage>
        <taxon>Bacteria</taxon>
        <taxon>Bacillati</taxon>
        <taxon>Cyanobacteriota</taxon>
        <taxon>Cyanophyceae</taxon>
        <taxon>Oscillatoriophycideae</taxon>
        <taxon>Oscillatoriales</taxon>
        <taxon>Sirenicapillariaceae</taxon>
        <taxon>Limnospira</taxon>
    </lineage>
</organism>
<keyword evidence="2" id="KW-1185">Reference proteome</keyword>